<dbReference type="Pfam" id="PF13472">
    <property type="entry name" value="Lipase_GDSL_2"/>
    <property type="match status" value="1"/>
</dbReference>
<name>A0AAW9QY37_9CHRO</name>
<dbReference type="EMBL" id="JBAFSM010000033">
    <property type="protein sequence ID" value="MEG3438708.1"/>
    <property type="molecule type" value="Genomic_DNA"/>
</dbReference>
<evidence type="ECO:0000313" key="3">
    <source>
        <dbReference type="EMBL" id="MEG3438708.1"/>
    </source>
</evidence>
<dbReference type="GO" id="GO:0016787">
    <property type="term" value="F:hydrolase activity"/>
    <property type="evidence" value="ECO:0007669"/>
    <property type="project" value="UniProtKB-KW"/>
</dbReference>
<keyword evidence="1" id="KW-0472">Membrane</keyword>
<evidence type="ECO:0000256" key="1">
    <source>
        <dbReference type="SAM" id="Phobius"/>
    </source>
</evidence>
<sequence length="314" mass="34721">MLLEIGIVRLSAIILGVILVAIAILEAILRFAFGLGNPLLYQTDAEIGYLLAPNQKTRRSGNYIEINQYSMRSAPIAAIPPANTTRILLLGDSIANGAWWTDQSRTISALVGEGLSRSISPPVEVLNASANSWGPRNQLAYLERFGTFGARVLVLLMNTDDLFATAPSSAVVGRDINYPDRSPGFAIIELYDKYFKRYPPVPKVKEEGDRLAINLAAVEKIQAIARENQATFILAITPLIRESRKEGKDYEIKARRKLAEFARDRSIPYVDFLPVFQGVTPPDSLYRDNIHLSPAGNALVSQKLADVVREVLER</sequence>
<feature type="domain" description="SGNH hydrolase-type esterase" evidence="2">
    <location>
        <begin position="89"/>
        <end position="299"/>
    </location>
</feature>
<keyword evidence="1" id="KW-1133">Transmembrane helix</keyword>
<organism evidence="3 4">
    <name type="scientific">Pannus brasiliensis CCIBt3594</name>
    <dbReference type="NCBI Taxonomy" id="1427578"/>
    <lineage>
        <taxon>Bacteria</taxon>
        <taxon>Bacillati</taxon>
        <taxon>Cyanobacteriota</taxon>
        <taxon>Cyanophyceae</taxon>
        <taxon>Oscillatoriophycideae</taxon>
        <taxon>Chroococcales</taxon>
        <taxon>Microcystaceae</taxon>
        <taxon>Pannus</taxon>
    </lineage>
</organism>
<feature type="transmembrane region" description="Helical" evidence="1">
    <location>
        <begin position="12"/>
        <end position="33"/>
    </location>
</feature>
<reference evidence="3 4" key="1">
    <citation type="submission" date="2024-01" db="EMBL/GenBank/DDBJ databases">
        <title>Genomic insights into the taxonomy and metabolism of the cyanobacterium Pannus brasiliensis CCIBt3594.</title>
        <authorList>
            <person name="Machado M."/>
            <person name="Botero N.B."/>
            <person name="Andreote A.P.D."/>
            <person name="Feitosa A.M.T."/>
            <person name="Popin R."/>
            <person name="Sivonen K."/>
            <person name="Fiore M.F."/>
        </authorList>
    </citation>
    <scope>NUCLEOTIDE SEQUENCE [LARGE SCALE GENOMIC DNA]</scope>
    <source>
        <strain evidence="3 4">CCIBt3594</strain>
    </source>
</reference>
<evidence type="ECO:0000259" key="2">
    <source>
        <dbReference type="Pfam" id="PF13472"/>
    </source>
</evidence>
<keyword evidence="4" id="KW-1185">Reference proteome</keyword>
<keyword evidence="3" id="KW-0378">Hydrolase</keyword>
<proteinExistence type="predicted"/>
<dbReference type="SUPFAM" id="SSF52266">
    <property type="entry name" value="SGNH hydrolase"/>
    <property type="match status" value="1"/>
</dbReference>
<dbReference type="Proteomes" id="UP001328733">
    <property type="component" value="Unassembled WGS sequence"/>
</dbReference>
<dbReference type="CDD" id="cd00229">
    <property type="entry name" value="SGNH_hydrolase"/>
    <property type="match status" value="1"/>
</dbReference>
<dbReference type="RefSeq" id="WP_332866192.1">
    <property type="nucleotide sequence ID" value="NZ_JBAFSM010000033.1"/>
</dbReference>
<accession>A0AAW9QY37</accession>
<dbReference type="InterPro" id="IPR013830">
    <property type="entry name" value="SGNH_hydro"/>
</dbReference>
<keyword evidence="1" id="KW-0812">Transmembrane</keyword>
<dbReference type="Gene3D" id="3.40.50.1110">
    <property type="entry name" value="SGNH hydrolase"/>
    <property type="match status" value="1"/>
</dbReference>
<comment type="caution">
    <text evidence="3">The sequence shown here is derived from an EMBL/GenBank/DDBJ whole genome shotgun (WGS) entry which is preliminary data.</text>
</comment>
<gene>
    <name evidence="3" type="ORF">V0288_16375</name>
</gene>
<dbReference type="EC" id="3.1.-.-" evidence="3"/>
<dbReference type="AlphaFoldDB" id="A0AAW9QY37"/>
<dbReference type="InterPro" id="IPR036514">
    <property type="entry name" value="SGNH_hydro_sf"/>
</dbReference>
<protein>
    <submittedName>
        <fullName evidence="3">SGNH/GDSL hydrolase family protein</fullName>
        <ecNumber evidence="3">3.1.-.-</ecNumber>
    </submittedName>
</protein>
<evidence type="ECO:0000313" key="4">
    <source>
        <dbReference type="Proteomes" id="UP001328733"/>
    </source>
</evidence>